<dbReference type="Pfam" id="PF17144">
    <property type="entry name" value="Ribosomal_L5e"/>
    <property type="match status" value="1"/>
</dbReference>
<dbReference type="Gene3D" id="3.30.420.100">
    <property type="match status" value="1"/>
</dbReference>
<protein>
    <submittedName>
        <fullName evidence="4">Uncharacterized protein</fullName>
    </submittedName>
</protein>
<dbReference type="InterPro" id="IPR005485">
    <property type="entry name" value="Rbsml_uL18_euk_arch"/>
</dbReference>
<proteinExistence type="inferred from homology"/>
<comment type="similarity">
    <text evidence="1">Belongs to the universal ribosomal protein uL18 family.</text>
</comment>
<dbReference type="GO" id="GO:0022625">
    <property type="term" value="C:cytosolic large ribosomal subunit"/>
    <property type="evidence" value="ECO:0007669"/>
    <property type="project" value="TreeGrafter"/>
</dbReference>
<reference evidence="4 5" key="1">
    <citation type="submission" date="2018-10" db="EMBL/GenBank/DDBJ databases">
        <authorList>
            <person name="Ekblom R."/>
            <person name="Jareborg N."/>
        </authorList>
    </citation>
    <scope>NUCLEOTIDE SEQUENCE [LARGE SCALE GENOMIC DNA]</scope>
    <source>
        <tissue evidence="4">Muscle</tissue>
    </source>
</reference>
<keyword evidence="5" id="KW-1185">Reference proteome</keyword>
<sequence>MIVCAAYAYELPMYGMKVGLKNYDASYCMGMLLVCRLLNRFGMDKIYEGQLEVTRDEYNMGRLMANVVPSPTIWMQGLPELLLEMKFLGHSRELWMEACLPLTVPNYSLVMIQNAMNSIQN</sequence>
<dbReference type="GO" id="GO:0000027">
    <property type="term" value="P:ribosomal large subunit assembly"/>
    <property type="evidence" value="ECO:0007669"/>
    <property type="project" value="TreeGrafter"/>
</dbReference>
<evidence type="ECO:0000256" key="3">
    <source>
        <dbReference type="ARBA" id="ARBA00023274"/>
    </source>
</evidence>
<dbReference type="PANTHER" id="PTHR23410">
    <property type="entry name" value="RIBOSOMAL PROTEIN L5-RELATED"/>
    <property type="match status" value="1"/>
</dbReference>
<dbReference type="GO" id="GO:0003735">
    <property type="term" value="F:structural constituent of ribosome"/>
    <property type="evidence" value="ECO:0007669"/>
    <property type="project" value="InterPro"/>
</dbReference>
<dbReference type="EMBL" id="CYRY02011676">
    <property type="protein sequence ID" value="VCW79286.1"/>
    <property type="molecule type" value="Genomic_DNA"/>
</dbReference>
<dbReference type="GO" id="GO:0006412">
    <property type="term" value="P:translation"/>
    <property type="evidence" value="ECO:0007669"/>
    <property type="project" value="InterPro"/>
</dbReference>
<evidence type="ECO:0000256" key="2">
    <source>
        <dbReference type="ARBA" id="ARBA00022980"/>
    </source>
</evidence>
<dbReference type="SUPFAM" id="SSF53137">
    <property type="entry name" value="Translational machinery components"/>
    <property type="match status" value="1"/>
</dbReference>
<name>A0A9X9PZG1_GULGU</name>
<comment type="caution">
    <text evidence="4">The sequence shown here is derived from an EMBL/GenBank/DDBJ whole genome shotgun (WGS) entry which is preliminary data.</text>
</comment>
<keyword evidence="3" id="KW-0687">Ribonucleoprotein</keyword>
<accession>A0A9X9PZG1</accession>
<evidence type="ECO:0000313" key="5">
    <source>
        <dbReference type="Proteomes" id="UP000269945"/>
    </source>
</evidence>
<dbReference type="AlphaFoldDB" id="A0A9X9PZG1"/>
<dbReference type="Proteomes" id="UP000269945">
    <property type="component" value="Unassembled WGS sequence"/>
</dbReference>
<organism evidence="4 5">
    <name type="scientific">Gulo gulo</name>
    <name type="common">Wolverine</name>
    <name type="synonym">Gluton</name>
    <dbReference type="NCBI Taxonomy" id="48420"/>
    <lineage>
        <taxon>Eukaryota</taxon>
        <taxon>Metazoa</taxon>
        <taxon>Chordata</taxon>
        <taxon>Craniata</taxon>
        <taxon>Vertebrata</taxon>
        <taxon>Euteleostomi</taxon>
        <taxon>Mammalia</taxon>
        <taxon>Eutheria</taxon>
        <taxon>Laurasiatheria</taxon>
        <taxon>Carnivora</taxon>
        <taxon>Caniformia</taxon>
        <taxon>Musteloidea</taxon>
        <taxon>Mustelidae</taxon>
        <taxon>Guloninae</taxon>
        <taxon>Gulo</taxon>
    </lineage>
</organism>
<dbReference type="PANTHER" id="PTHR23410:SF12">
    <property type="entry name" value="LARGE RIBOSOMAL SUBUNIT PROTEIN UL18"/>
    <property type="match status" value="1"/>
</dbReference>
<dbReference type="GO" id="GO:0008097">
    <property type="term" value="F:5S rRNA binding"/>
    <property type="evidence" value="ECO:0007669"/>
    <property type="project" value="InterPro"/>
</dbReference>
<gene>
    <name evidence="4" type="ORF">BN2614_LOCUS2</name>
</gene>
<evidence type="ECO:0000313" key="4">
    <source>
        <dbReference type="EMBL" id="VCW79286.1"/>
    </source>
</evidence>
<keyword evidence="2" id="KW-0689">Ribosomal protein</keyword>
<evidence type="ECO:0000256" key="1">
    <source>
        <dbReference type="ARBA" id="ARBA00007116"/>
    </source>
</evidence>